<dbReference type="InterPro" id="IPR017850">
    <property type="entry name" value="Alkaline_phosphatase_core_sf"/>
</dbReference>
<comment type="similarity">
    <text evidence="1">Belongs to the bacterial phospholipase C family.</text>
</comment>
<protein>
    <recommendedName>
        <fullName evidence="2">phospholipase C</fullName>
        <ecNumber evidence="2">3.1.4.3</ecNumber>
    </recommendedName>
</protein>
<dbReference type="eggNOG" id="COG3511">
    <property type="taxonomic scope" value="Bacteria"/>
</dbReference>
<dbReference type="Gene3D" id="3.40.720.10">
    <property type="entry name" value="Alkaline Phosphatase, subunit A"/>
    <property type="match status" value="2"/>
</dbReference>
<dbReference type="InterPro" id="IPR007312">
    <property type="entry name" value="Phosphoesterase"/>
</dbReference>
<dbReference type="InterPro" id="IPR008475">
    <property type="entry name" value="PLipase_C_C"/>
</dbReference>
<keyword evidence="6" id="KW-1185">Reference proteome</keyword>
<evidence type="ECO:0000313" key="6">
    <source>
        <dbReference type="Proteomes" id="UP000013063"/>
    </source>
</evidence>
<dbReference type="OrthoDB" id="9770871at2"/>
<organism evidence="5 6">
    <name type="scientific">Caulobacter vibrioides OR37</name>
    <dbReference type="NCBI Taxonomy" id="1292034"/>
    <lineage>
        <taxon>Bacteria</taxon>
        <taxon>Pseudomonadati</taxon>
        <taxon>Pseudomonadota</taxon>
        <taxon>Alphaproteobacteria</taxon>
        <taxon>Caulobacterales</taxon>
        <taxon>Caulobacteraceae</taxon>
        <taxon>Caulobacter</taxon>
    </lineage>
</organism>
<feature type="domain" description="Bacterial phospholipase C C-terminal" evidence="4">
    <location>
        <begin position="512"/>
        <end position="598"/>
    </location>
</feature>
<dbReference type="InterPro" id="IPR017767">
    <property type="entry name" value="PC-PLC"/>
</dbReference>
<dbReference type="RefSeq" id="WP_004619894.1">
    <property type="nucleotide sequence ID" value="NZ_APMP01000013.1"/>
</dbReference>
<dbReference type="GO" id="GO:0034480">
    <property type="term" value="F:phosphatidylcholine phospholipase C activity"/>
    <property type="evidence" value="ECO:0007669"/>
    <property type="project" value="UniProtKB-EC"/>
</dbReference>
<evidence type="ECO:0000256" key="3">
    <source>
        <dbReference type="ARBA" id="ARBA00022801"/>
    </source>
</evidence>
<dbReference type="PATRIC" id="fig|1292034.3.peg.2321"/>
<gene>
    <name evidence="5" type="ORF">OR37_02335</name>
</gene>
<sequence length="710" mass="78021" precursor="true">MSFDRRAFLKTAAGGLGVAALATLNRALATPAHHRTGTIRDVEHVVILTQENRAFDHYFGTLPGVRGFGDPRPLRLLNGQTVWRQPSDQHPDGFVQPFHADSRTANAYVVDGADQHHTAATLLVNGGRYDHWGESKQMDRRMAYYTAADLPFYHALASSFTVLDAYHCSTLTQTYPNRMHMMTGCNGGGAVGGDPVMTNYGHDETPWADMAADQPITPYAWTTYPERLEKAGVSWKVYQEYDNYCDNILSVFAPYRPCPRDSNLYRRGRAWVSEGRPEPDRSRSDGTQLVEAFRRDIASGQLPQVSWIVTAQALSEHPEGVPAAGEHLTARLIAALVEHPEVFSKTVFMINYDEAGGFYDHMPPPMPPADASRGHSGVSVAGEFKDYSNHPHPMVRGVQPIGMGIRVPAIIVSPWTRGGYVCSQLFDHTSTLMFLEKRFGVREPNISPWRRAVAGDLTACFDFKTPNAETHSLGLPDTADYLDRIAHAARQPTLRIPATQVAAVQDPARRLARALPYRLAVDGGVVDGRFRVTLVNQGEVGAVFTLHDYAAYAPAAPRHYTLTPGERHVADLFAMEDVRDYDLVVHGPNGFYRRFRGHRERAGGLTAAVSETGTGGLAVQLRNDGAKPLSVTLTGEPAYPFAFVEGAETAALPPGGEARLVLDPSASDHWYAFRLTHDADKRWSAQFAGHVETGRVSRTDPGIGKMVLNA</sequence>
<comment type="caution">
    <text evidence="5">The sequence shown here is derived from an EMBL/GenBank/DDBJ whole genome shotgun (WGS) entry which is preliminary data.</text>
</comment>
<evidence type="ECO:0000256" key="2">
    <source>
        <dbReference type="ARBA" id="ARBA00012018"/>
    </source>
</evidence>
<dbReference type="EC" id="3.1.4.3" evidence="2"/>
<name>R0E8E1_CAUVI</name>
<evidence type="ECO:0000313" key="5">
    <source>
        <dbReference type="EMBL" id="ENZ81738.1"/>
    </source>
</evidence>
<dbReference type="InterPro" id="IPR006311">
    <property type="entry name" value="TAT_signal"/>
</dbReference>
<dbReference type="STRING" id="1292034.OR37_02335"/>
<proteinExistence type="inferred from homology"/>
<dbReference type="NCBIfam" id="TIGR03396">
    <property type="entry name" value="PC_PLC"/>
    <property type="match status" value="1"/>
</dbReference>
<dbReference type="Proteomes" id="UP000013063">
    <property type="component" value="Unassembled WGS sequence"/>
</dbReference>
<dbReference type="AlphaFoldDB" id="R0E8E1"/>
<dbReference type="EMBL" id="APMP01000013">
    <property type="protein sequence ID" value="ENZ81738.1"/>
    <property type="molecule type" value="Genomic_DNA"/>
</dbReference>
<dbReference type="PANTHER" id="PTHR31956">
    <property type="entry name" value="NON-SPECIFIC PHOSPHOLIPASE C4-RELATED"/>
    <property type="match status" value="1"/>
</dbReference>
<dbReference type="Pfam" id="PF04185">
    <property type="entry name" value="Phosphoesterase"/>
    <property type="match status" value="1"/>
</dbReference>
<evidence type="ECO:0000259" key="4">
    <source>
        <dbReference type="Pfam" id="PF05506"/>
    </source>
</evidence>
<dbReference type="PROSITE" id="PS51318">
    <property type="entry name" value="TAT"/>
    <property type="match status" value="1"/>
</dbReference>
<keyword evidence="3" id="KW-0378">Hydrolase</keyword>
<reference evidence="5 6" key="1">
    <citation type="journal article" date="2013" name="Genome Announc.">
        <title>Draft Genome Sequence for Caulobacter sp. Strain OR37, a Bacterium Tolerant to Heavy Metals.</title>
        <authorList>
            <person name="Utturkar S.M."/>
            <person name="Bollmann A."/>
            <person name="Brzoska R.M."/>
            <person name="Klingeman D.M."/>
            <person name="Epstein S.E."/>
            <person name="Palumbo A.V."/>
            <person name="Brown S.D."/>
        </authorList>
    </citation>
    <scope>NUCLEOTIDE SEQUENCE [LARGE SCALE GENOMIC DNA]</scope>
    <source>
        <strain evidence="5 6">OR37</strain>
    </source>
</reference>
<dbReference type="PANTHER" id="PTHR31956:SF1">
    <property type="entry name" value="NON-SPECIFIC PHOSPHOLIPASE C1"/>
    <property type="match status" value="1"/>
</dbReference>
<dbReference type="Pfam" id="PF05506">
    <property type="entry name" value="PLipase_C_C"/>
    <property type="match status" value="1"/>
</dbReference>
<accession>R0E8E1</accession>
<dbReference type="GO" id="GO:0016042">
    <property type="term" value="P:lipid catabolic process"/>
    <property type="evidence" value="ECO:0007669"/>
    <property type="project" value="InterPro"/>
</dbReference>
<evidence type="ECO:0000256" key="1">
    <source>
        <dbReference type="ARBA" id="ARBA00009717"/>
    </source>
</evidence>